<name>A0ABT2NN62_9RHOB</name>
<keyword evidence="1" id="KW-0732">Signal</keyword>
<protein>
    <submittedName>
        <fullName evidence="2">Uncharacterized protein</fullName>
    </submittedName>
</protein>
<evidence type="ECO:0000256" key="1">
    <source>
        <dbReference type="SAM" id="SignalP"/>
    </source>
</evidence>
<reference evidence="3" key="1">
    <citation type="submission" date="2023-07" db="EMBL/GenBank/DDBJ databases">
        <title>Defluviimonas sediminis sp. nov., isolated from mangrove sediment.</title>
        <authorList>
            <person name="Liu L."/>
            <person name="Li J."/>
            <person name="Huang Y."/>
            <person name="Pan J."/>
            <person name="Li M."/>
        </authorList>
    </citation>
    <scope>NUCLEOTIDE SEQUENCE [LARGE SCALE GENOMIC DNA]</scope>
    <source>
        <strain evidence="3">FT324</strain>
    </source>
</reference>
<proteinExistence type="predicted"/>
<feature type="chain" id="PRO_5047254657" evidence="1">
    <location>
        <begin position="22"/>
        <end position="166"/>
    </location>
</feature>
<gene>
    <name evidence="2" type="ORF">N5I32_12640</name>
</gene>
<organism evidence="2 3">
    <name type="scientific">Albidovulum sediminis</name>
    <dbReference type="NCBI Taxonomy" id="3066345"/>
    <lineage>
        <taxon>Bacteria</taxon>
        <taxon>Pseudomonadati</taxon>
        <taxon>Pseudomonadota</taxon>
        <taxon>Alphaproteobacteria</taxon>
        <taxon>Rhodobacterales</taxon>
        <taxon>Paracoccaceae</taxon>
        <taxon>Albidovulum</taxon>
    </lineage>
</organism>
<dbReference type="EMBL" id="JAOCQF010000002">
    <property type="protein sequence ID" value="MCT8330368.1"/>
    <property type="molecule type" value="Genomic_DNA"/>
</dbReference>
<dbReference type="Proteomes" id="UP001205601">
    <property type="component" value="Unassembled WGS sequence"/>
</dbReference>
<dbReference type="RefSeq" id="WP_261496236.1">
    <property type="nucleotide sequence ID" value="NZ_JAOCQF010000002.1"/>
</dbReference>
<evidence type="ECO:0000313" key="3">
    <source>
        <dbReference type="Proteomes" id="UP001205601"/>
    </source>
</evidence>
<feature type="signal peptide" evidence="1">
    <location>
        <begin position="1"/>
        <end position="21"/>
    </location>
</feature>
<evidence type="ECO:0000313" key="2">
    <source>
        <dbReference type="EMBL" id="MCT8330368.1"/>
    </source>
</evidence>
<comment type="caution">
    <text evidence="2">The sequence shown here is derived from an EMBL/GenBank/DDBJ whole genome shotgun (WGS) entry which is preliminary data.</text>
</comment>
<accession>A0ABT2NN62</accession>
<keyword evidence="3" id="KW-1185">Reference proteome</keyword>
<sequence length="166" mass="17853">MGKVSTGVALLCVFGAGAAAADDKFTIVYEKAPWTVFKFVGTDQGDPPDYCSARSARSTGFLELIGQEATSCVSAEDQQWTFSKRTDEVGFFIGSSGFYVSNGNYFSNGLQICAETAAIDSLIDAIWSAKGDRIDAYDFKHRKIGSFPGSGRSPALKAWRACRDAL</sequence>